<dbReference type="PROSITE" id="PS50110">
    <property type="entry name" value="RESPONSE_REGULATORY"/>
    <property type="match status" value="1"/>
</dbReference>
<dbReference type="SUPFAM" id="SSF52172">
    <property type="entry name" value="CheY-like"/>
    <property type="match status" value="1"/>
</dbReference>
<dbReference type="SMART" id="SM00448">
    <property type="entry name" value="REC"/>
    <property type="match status" value="1"/>
</dbReference>
<evidence type="ECO:0000259" key="6">
    <source>
        <dbReference type="PROSITE" id="PS50110"/>
    </source>
</evidence>
<evidence type="ECO:0000313" key="7">
    <source>
        <dbReference type="EMBL" id="HDW51737.1"/>
    </source>
</evidence>
<evidence type="ECO:0000256" key="4">
    <source>
        <dbReference type="ARBA" id="ARBA00024867"/>
    </source>
</evidence>
<sequence>MSKNILVVDDDAKARKLYRVILEKNGYSVLEAPGTLEAIRMVKEEKVDLIILDVQLPEIDGLAAARILKVYQPTKGVPIIAVTALAMPGDREEILAAGVDEYLPKPIRRQELLRAVAYLLENEEKE</sequence>
<accession>A0A7C1JNT2</accession>
<dbReference type="InterPro" id="IPR001789">
    <property type="entry name" value="Sig_transdc_resp-reg_receiver"/>
</dbReference>
<dbReference type="GO" id="GO:0000160">
    <property type="term" value="P:phosphorelay signal transduction system"/>
    <property type="evidence" value="ECO:0007669"/>
    <property type="project" value="UniProtKB-KW"/>
</dbReference>
<dbReference type="EMBL" id="DSMV01000196">
    <property type="protein sequence ID" value="HDW51737.1"/>
    <property type="molecule type" value="Genomic_DNA"/>
</dbReference>
<keyword evidence="2 5" id="KW-0597">Phosphoprotein</keyword>
<reference evidence="7" key="1">
    <citation type="journal article" date="2020" name="mSystems">
        <title>Genome- and Community-Level Interaction Insights into Carbon Utilization and Element Cycling Functions of Hydrothermarchaeota in Hydrothermal Sediment.</title>
        <authorList>
            <person name="Zhou Z."/>
            <person name="Liu Y."/>
            <person name="Xu W."/>
            <person name="Pan J."/>
            <person name="Luo Z.H."/>
            <person name="Li M."/>
        </authorList>
    </citation>
    <scope>NUCLEOTIDE SEQUENCE [LARGE SCALE GENOMIC DNA]</scope>
    <source>
        <strain evidence="7">SpSt-301</strain>
    </source>
</reference>
<feature type="modified residue" description="4-aspartylphosphate" evidence="5">
    <location>
        <position position="53"/>
    </location>
</feature>
<dbReference type="AlphaFoldDB" id="A0A7C1JNT2"/>
<comment type="function">
    <text evidence="4">May play the central regulatory role in sporulation. It may be an element of the effector pathway responsible for the activation of sporulation genes in response to nutritional stress. Spo0A may act in concert with spo0H (a sigma factor) to control the expression of some genes that are critical to the sporulation process.</text>
</comment>
<organism evidence="7">
    <name type="scientific">Ammonifex degensii</name>
    <dbReference type="NCBI Taxonomy" id="42838"/>
    <lineage>
        <taxon>Bacteria</taxon>
        <taxon>Bacillati</taxon>
        <taxon>Bacillota</taxon>
        <taxon>Clostridia</taxon>
        <taxon>Thermoanaerobacterales</taxon>
        <taxon>Thermoanaerobacteraceae</taxon>
        <taxon>Ammonifex</taxon>
    </lineage>
</organism>
<evidence type="ECO:0000256" key="3">
    <source>
        <dbReference type="ARBA" id="ARBA00023012"/>
    </source>
</evidence>
<protein>
    <recommendedName>
        <fullName evidence="1">Stage 0 sporulation protein A homolog</fullName>
    </recommendedName>
</protein>
<gene>
    <name evidence="7" type="ORF">ENQ35_03245</name>
</gene>
<dbReference type="Pfam" id="PF00072">
    <property type="entry name" value="Response_reg"/>
    <property type="match status" value="1"/>
</dbReference>
<feature type="domain" description="Response regulatory" evidence="6">
    <location>
        <begin position="4"/>
        <end position="120"/>
    </location>
</feature>
<comment type="caution">
    <text evidence="7">The sequence shown here is derived from an EMBL/GenBank/DDBJ whole genome shotgun (WGS) entry which is preliminary data.</text>
</comment>
<dbReference type="PANTHER" id="PTHR45339:SF1">
    <property type="entry name" value="HYBRID SIGNAL TRANSDUCTION HISTIDINE KINASE J"/>
    <property type="match status" value="1"/>
</dbReference>
<keyword evidence="3" id="KW-0902">Two-component regulatory system</keyword>
<proteinExistence type="predicted"/>
<evidence type="ECO:0000256" key="2">
    <source>
        <dbReference type="ARBA" id="ARBA00022553"/>
    </source>
</evidence>
<dbReference type="Gene3D" id="3.40.50.2300">
    <property type="match status" value="1"/>
</dbReference>
<evidence type="ECO:0000256" key="1">
    <source>
        <dbReference type="ARBA" id="ARBA00018672"/>
    </source>
</evidence>
<dbReference type="PANTHER" id="PTHR45339">
    <property type="entry name" value="HYBRID SIGNAL TRANSDUCTION HISTIDINE KINASE J"/>
    <property type="match status" value="1"/>
</dbReference>
<dbReference type="InterPro" id="IPR011006">
    <property type="entry name" value="CheY-like_superfamily"/>
</dbReference>
<name>A0A7C1JNT2_9THEO</name>
<evidence type="ECO:0000256" key="5">
    <source>
        <dbReference type="PROSITE-ProRule" id="PRU00169"/>
    </source>
</evidence>